<name>A0ABR8EVD4_NOSLI</name>
<evidence type="ECO:0000313" key="2">
    <source>
        <dbReference type="EMBL" id="MBD2561527.1"/>
    </source>
</evidence>
<dbReference type="RefSeq" id="WP_190893521.1">
    <property type="nucleotide sequence ID" value="NZ_JACJTE010000011.1"/>
</dbReference>
<keyword evidence="1" id="KW-0812">Transmembrane</keyword>
<evidence type="ECO:0000256" key="1">
    <source>
        <dbReference type="SAM" id="Phobius"/>
    </source>
</evidence>
<sequence>MTNLGFYLCVLLLGTLPFGTLHVACFSGGEREHLRLWRRDRANCDRSFYNGGNLRNVLVLPRLMYFMFFTPLMLNLNDVCQQQNFTSLYFIDLNKNNICFY</sequence>
<evidence type="ECO:0000313" key="3">
    <source>
        <dbReference type="Proteomes" id="UP000604661"/>
    </source>
</evidence>
<keyword evidence="1" id="KW-1133">Transmembrane helix</keyword>
<gene>
    <name evidence="2" type="ORF">H6G95_13045</name>
</gene>
<feature type="transmembrane region" description="Helical" evidence="1">
    <location>
        <begin position="6"/>
        <end position="29"/>
    </location>
</feature>
<protein>
    <recommendedName>
        <fullName evidence="4">Secreted protein</fullName>
    </recommendedName>
</protein>
<evidence type="ECO:0008006" key="4">
    <source>
        <dbReference type="Google" id="ProtNLM"/>
    </source>
</evidence>
<reference evidence="2 3" key="1">
    <citation type="journal article" date="2020" name="ISME J.">
        <title>Comparative genomics reveals insights into cyanobacterial evolution and habitat adaptation.</title>
        <authorList>
            <person name="Chen M.Y."/>
            <person name="Teng W.K."/>
            <person name="Zhao L."/>
            <person name="Hu C.X."/>
            <person name="Zhou Y.K."/>
            <person name="Han B.P."/>
            <person name="Song L.R."/>
            <person name="Shu W.S."/>
        </authorList>
    </citation>
    <scope>NUCLEOTIDE SEQUENCE [LARGE SCALE GENOMIC DNA]</scope>
    <source>
        <strain evidence="2 3">FACHB-391</strain>
    </source>
</reference>
<organism evidence="2 3">
    <name type="scientific">Nostoc linckia FACHB-391</name>
    <dbReference type="NCBI Taxonomy" id="2692906"/>
    <lineage>
        <taxon>Bacteria</taxon>
        <taxon>Bacillati</taxon>
        <taxon>Cyanobacteriota</taxon>
        <taxon>Cyanophyceae</taxon>
        <taxon>Nostocales</taxon>
        <taxon>Nostocaceae</taxon>
        <taxon>Nostoc</taxon>
    </lineage>
</organism>
<dbReference type="EMBL" id="JACJTE010000011">
    <property type="protein sequence ID" value="MBD2561527.1"/>
    <property type="molecule type" value="Genomic_DNA"/>
</dbReference>
<dbReference type="Proteomes" id="UP000604661">
    <property type="component" value="Unassembled WGS sequence"/>
</dbReference>
<accession>A0ABR8EVD4</accession>
<keyword evidence="1" id="KW-0472">Membrane</keyword>
<keyword evidence="3" id="KW-1185">Reference proteome</keyword>
<comment type="caution">
    <text evidence="2">The sequence shown here is derived from an EMBL/GenBank/DDBJ whole genome shotgun (WGS) entry which is preliminary data.</text>
</comment>
<proteinExistence type="predicted"/>